<evidence type="ECO:0000256" key="1">
    <source>
        <dbReference type="SAM" id="MobiDB-lite"/>
    </source>
</evidence>
<proteinExistence type="predicted"/>
<feature type="transmembrane region" description="Helical" evidence="2">
    <location>
        <begin position="141"/>
        <end position="164"/>
    </location>
</feature>
<feature type="signal peptide" evidence="3">
    <location>
        <begin position="1"/>
        <end position="33"/>
    </location>
</feature>
<dbReference type="Proteomes" id="UP000054804">
    <property type="component" value="Unassembled WGS sequence"/>
</dbReference>
<name>A0A0W7WW39_9ACTN</name>
<keyword evidence="2" id="KW-0812">Transmembrane</keyword>
<evidence type="ECO:0000313" key="5">
    <source>
        <dbReference type="Proteomes" id="UP000054804"/>
    </source>
</evidence>
<evidence type="ECO:0000256" key="2">
    <source>
        <dbReference type="SAM" id="Phobius"/>
    </source>
</evidence>
<protein>
    <recommendedName>
        <fullName evidence="6">Gram-positive cocci surface proteins LPxTG domain-containing protein</fullName>
    </recommendedName>
</protein>
<evidence type="ECO:0008006" key="6">
    <source>
        <dbReference type="Google" id="ProtNLM"/>
    </source>
</evidence>
<gene>
    <name evidence="4" type="ORF">AT728_29085</name>
</gene>
<dbReference type="EMBL" id="LOCL01000058">
    <property type="protein sequence ID" value="KUF14664.1"/>
    <property type="molecule type" value="Genomic_DNA"/>
</dbReference>
<organism evidence="4 5">
    <name type="scientific">Streptomyces silvensis</name>
    <dbReference type="NCBI Taxonomy" id="1765722"/>
    <lineage>
        <taxon>Bacteria</taxon>
        <taxon>Bacillati</taxon>
        <taxon>Actinomycetota</taxon>
        <taxon>Actinomycetes</taxon>
        <taxon>Kitasatosporales</taxon>
        <taxon>Streptomycetaceae</taxon>
        <taxon>Streptomyces</taxon>
    </lineage>
</organism>
<feature type="chain" id="PRO_5006936747" description="Gram-positive cocci surface proteins LPxTG domain-containing protein" evidence="3">
    <location>
        <begin position="34"/>
        <end position="173"/>
    </location>
</feature>
<reference evidence="4 5" key="1">
    <citation type="submission" date="2015-12" db="EMBL/GenBank/DDBJ databases">
        <title>Draft genome sequence of Streptomyces silvensis ATCC 53525, a producer of novel hormone antagonists.</title>
        <authorList>
            <person name="Johnston C.W."/>
            <person name="Li Y."/>
            <person name="Magarvey N.A."/>
        </authorList>
    </citation>
    <scope>NUCLEOTIDE SEQUENCE [LARGE SCALE GENOMIC DNA]</scope>
    <source>
        <strain evidence="4 5">ATCC 53525</strain>
    </source>
</reference>
<dbReference type="AlphaFoldDB" id="A0A0W7WW39"/>
<dbReference type="STRING" id="1765722.AT728_29085"/>
<accession>A0A0W7WW39</accession>
<comment type="caution">
    <text evidence="4">The sequence shown here is derived from an EMBL/GenBank/DDBJ whole genome shotgun (WGS) entry which is preliminary data.</text>
</comment>
<evidence type="ECO:0000256" key="3">
    <source>
        <dbReference type="SAM" id="SignalP"/>
    </source>
</evidence>
<dbReference type="RefSeq" id="WP_058851176.1">
    <property type="nucleotide sequence ID" value="NZ_LOCL01000058.1"/>
</dbReference>
<feature type="compositionally biased region" description="Low complexity" evidence="1">
    <location>
        <begin position="108"/>
        <end position="128"/>
    </location>
</feature>
<keyword evidence="3" id="KW-0732">Signal</keyword>
<keyword evidence="5" id="KW-1185">Reference proteome</keyword>
<feature type="region of interest" description="Disordered" evidence="1">
    <location>
        <begin position="107"/>
        <end position="128"/>
    </location>
</feature>
<evidence type="ECO:0000313" key="4">
    <source>
        <dbReference type="EMBL" id="KUF14664.1"/>
    </source>
</evidence>
<sequence length="173" mass="16815">MRTTQISLLSPRSALTVAAIALPLALSAPAAVAGPGITVTVNGSTVQVTTAACTDGGKAALMSNGTASFASGRQAELSGGTASWPNVAPGTHTVAVICADGSAAGSQSVTVGTRPTSTPTVSSTTAPRGVRGGVGGAVEDYGTLTLAAGGAMVAVAAAGGVWFVRRRTARDRY</sequence>
<keyword evidence="2" id="KW-1133">Transmembrane helix</keyword>
<dbReference type="OrthoDB" id="4320232at2"/>
<keyword evidence="2" id="KW-0472">Membrane</keyword>